<dbReference type="InterPro" id="IPR011782">
    <property type="entry name" value="Pept_S1C_Do"/>
</dbReference>
<name>A0A521G178_9BACT</name>
<dbReference type="PRINTS" id="PR00834">
    <property type="entry name" value="PROTEASES2C"/>
</dbReference>
<dbReference type="EC" id="3.4.21.107" evidence="4"/>
<feature type="binding site" evidence="15">
    <location>
        <position position="157"/>
    </location>
    <ligand>
        <name>substrate</name>
    </ligand>
</feature>
<evidence type="ECO:0000256" key="9">
    <source>
        <dbReference type="ARBA" id="ARBA00022764"/>
    </source>
</evidence>
<evidence type="ECO:0000256" key="10">
    <source>
        <dbReference type="ARBA" id="ARBA00022801"/>
    </source>
</evidence>
<feature type="active site" description="Charge relay system" evidence="14">
    <location>
        <position position="127"/>
    </location>
</feature>
<dbReference type="InterPro" id="IPR036034">
    <property type="entry name" value="PDZ_sf"/>
</dbReference>
<dbReference type="CDD" id="cd10839">
    <property type="entry name" value="cpPDZ1_DegP-like"/>
    <property type="match status" value="1"/>
</dbReference>
<accession>A0A521G178</accession>
<evidence type="ECO:0000256" key="16">
    <source>
        <dbReference type="SAM" id="SignalP"/>
    </source>
</evidence>
<dbReference type="NCBIfam" id="TIGR02037">
    <property type="entry name" value="degP_htrA_DO"/>
    <property type="match status" value="1"/>
</dbReference>
<dbReference type="InterPro" id="IPR001478">
    <property type="entry name" value="PDZ"/>
</dbReference>
<dbReference type="Gene3D" id="2.30.42.10">
    <property type="match status" value="2"/>
</dbReference>
<keyword evidence="7 16" id="KW-0732">Signal</keyword>
<evidence type="ECO:0000256" key="13">
    <source>
        <dbReference type="ARBA" id="ARBA00032850"/>
    </source>
</evidence>
<keyword evidence="11" id="KW-0720">Serine protease</keyword>
<keyword evidence="12" id="KW-0346">Stress response</keyword>
<dbReference type="InterPro" id="IPR009003">
    <property type="entry name" value="Peptidase_S1_PA"/>
</dbReference>
<dbReference type="FunFam" id="2.40.10.120:FF:000007">
    <property type="entry name" value="Periplasmic serine endoprotease DegP-like"/>
    <property type="match status" value="1"/>
</dbReference>
<dbReference type="PROSITE" id="PS50106">
    <property type="entry name" value="PDZ"/>
    <property type="match status" value="2"/>
</dbReference>
<evidence type="ECO:0000256" key="5">
    <source>
        <dbReference type="ARBA" id="ARBA00013958"/>
    </source>
</evidence>
<proteinExistence type="inferred from homology"/>
<dbReference type="GO" id="GO:0006508">
    <property type="term" value="P:proteolysis"/>
    <property type="evidence" value="ECO:0007669"/>
    <property type="project" value="UniProtKB-KW"/>
</dbReference>
<dbReference type="PROSITE" id="PS51257">
    <property type="entry name" value="PROKAR_LIPOPROTEIN"/>
    <property type="match status" value="1"/>
</dbReference>
<dbReference type="Proteomes" id="UP000316238">
    <property type="component" value="Unassembled WGS sequence"/>
</dbReference>
<evidence type="ECO:0000256" key="6">
    <source>
        <dbReference type="ARBA" id="ARBA00022670"/>
    </source>
</evidence>
<dbReference type="Gene3D" id="2.40.10.120">
    <property type="match status" value="1"/>
</dbReference>
<feature type="chain" id="PRO_5038400054" description="Probable periplasmic serine endoprotease DegP-like" evidence="16">
    <location>
        <begin position="34"/>
        <end position="492"/>
    </location>
</feature>
<dbReference type="Pfam" id="PF13180">
    <property type="entry name" value="PDZ_2"/>
    <property type="match status" value="1"/>
</dbReference>
<dbReference type="SMART" id="SM00228">
    <property type="entry name" value="PDZ"/>
    <property type="match status" value="2"/>
</dbReference>
<evidence type="ECO:0000256" key="7">
    <source>
        <dbReference type="ARBA" id="ARBA00022729"/>
    </source>
</evidence>
<reference evidence="18" key="1">
    <citation type="submission" date="2017-07" db="EMBL/GenBank/DDBJ databases">
        <title>The cable genome - Insights into the physiology and evolution of filamentous bacteria capable of sulfide oxidation via long distance electron transfer.</title>
        <authorList>
            <person name="Thorup C."/>
            <person name="Bjerg J.T."/>
            <person name="Schreiber L."/>
            <person name="Nielsen L.P."/>
            <person name="Kjeldsen K.U."/>
            <person name="Boesen T."/>
            <person name="Boggild A."/>
            <person name="Meysman F."/>
            <person name="Geelhoed J."/>
            <person name="Schramm A."/>
        </authorList>
    </citation>
    <scope>NUCLEOTIDE SEQUENCE [LARGE SCALE GENOMIC DNA]</scope>
    <source>
        <strain evidence="18">GS</strain>
    </source>
</reference>
<comment type="caution">
    <text evidence="18">The sequence shown here is derived from an EMBL/GenBank/DDBJ whole genome shotgun (WGS) entry which is preliminary data.</text>
</comment>
<dbReference type="InterPro" id="IPR041489">
    <property type="entry name" value="PDZ_6"/>
</dbReference>
<dbReference type="AlphaFoldDB" id="A0A521G178"/>
<gene>
    <name evidence="18" type="ORF">CDV28_11812</name>
</gene>
<evidence type="ECO:0000256" key="2">
    <source>
        <dbReference type="ARBA" id="ARBA00004418"/>
    </source>
</evidence>
<comment type="subcellular location">
    <subcellularLocation>
        <location evidence="2">Periplasm</location>
    </subcellularLocation>
</comment>
<dbReference type="PANTHER" id="PTHR22939">
    <property type="entry name" value="SERINE PROTEASE FAMILY S1C HTRA-RELATED"/>
    <property type="match status" value="1"/>
</dbReference>
<evidence type="ECO:0000256" key="12">
    <source>
        <dbReference type="ARBA" id="ARBA00023016"/>
    </source>
</evidence>
<evidence type="ECO:0000313" key="19">
    <source>
        <dbReference type="Proteomes" id="UP000316238"/>
    </source>
</evidence>
<organism evidence="18 19">
    <name type="scientific">Candidatus Electronema aureum</name>
    <dbReference type="NCBI Taxonomy" id="2005002"/>
    <lineage>
        <taxon>Bacteria</taxon>
        <taxon>Pseudomonadati</taxon>
        <taxon>Thermodesulfobacteriota</taxon>
        <taxon>Desulfobulbia</taxon>
        <taxon>Desulfobulbales</taxon>
        <taxon>Desulfobulbaceae</taxon>
        <taxon>Candidatus Electronema</taxon>
    </lineage>
</organism>
<dbReference type="EMBL" id="NQJD01000018">
    <property type="protein sequence ID" value="TAA74738.1"/>
    <property type="molecule type" value="Genomic_DNA"/>
</dbReference>
<keyword evidence="19" id="KW-1185">Reference proteome</keyword>
<feature type="domain" description="PDZ" evidence="17">
    <location>
        <begin position="270"/>
        <end position="366"/>
    </location>
</feature>
<keyword evidence="9" id="KW-0574">Periplasm</keyword>
<dbReference type="Pfam" id="PF13365">
    <property type="entry name" value="Trypsin_2"/>
    <property type="match status" value="1"/>
</dbReference>
<feature type="domain" description="PDZ" evidence="17">
    <location>
        <begin position="387"/>
        <end position="479"/>
    </location>
</feature>
<dbReference type="PANTHER" id="PTHR22939:SF129">
    <property type="entry name" value="SERINE PROTEASE HTRA2, MITOCHONDRIAL"/>
    <property type="match status" value="1"/>
</dbReference>
<keyword evidence="10 18" id="KW-0378">Hydrolase</keyword>
<dbReference type="SUPFAM" id="SSF50494">
    <property type="entry name" value="Trypsin-like serine proteases"/>
    <property type="match status" value="1"/>
</dbReference>
<evidence type="ECO:0000256" key="3">
    <source>
        <dbReference type="ARBA" id="ARBA00010541"/>
    </source>
</evidence>
<protein>
    <recommendedName>
        <fullName evidence="5">Probable periplasmic serine endoprotease DegP-like</fullName>
        <ecNumber evidence="4">3.4.21.107</ecNumber>
    </recommendedName>
    <alternativeName>
        <fullName evidence="13">Protease Do</fullName>
    </alternativeName>
</protein>
<evidence type="ECO:0000256" key="8">
    <source>
        <dbReference type="ARBA" id="ARBA00022737"/>
    </source>
</evidence>
<evidence type="ECO:0000256" key="11">
    <source>
        <dbReference type="ARBA" id="ARBA00022825"/>
    </source>
</evidence>
<keyword evidence="8" id="KW-0677">Repeat</keyword>
<keyword evidence="6 18" id="KW-0645">Protease</keyword>
<comment type="catalytic activity">
    <reaction evidence="1">
        <text>Acts on substrates that are at least partially unfolded. The cleavage site P1 residue is normally between a pair of hydrophobic residues, such as Val-|-Val.</text>
        <dbReference type="EC" id="3.4.21.107"/>
    </reaction>
</comment>
<dbReference type="SUPFAM" id="SSF50156">
    <property type="entry name" value="PDZ domain-like"/>
    <property type="match status" value="2"/>
</dbReference>
<evidence type="ECO:0000256" key="14">
    <source>
        <dbReference type="PIRSR" id="PIRSR611782-1"/>
    </source>
</evidence>
<evidence type="ECO:0000256" key="4">
    <source>
        <dbReference type="ARBA" id="ARBA00013035"/>
    </source>
</evidence>
<sequence length="492" mass="52632">MIFKKYTLTRLQIIAAGFISCCFISLSVLPVAAQQDDILALERSGKAFTSVVKKAGPAVVYISVEKTVKGGKQLEDLFGGDPLLKRFFGEQFEQYQRQQPRRQAPRQEGAGSGFIIAEDGLILTNNHVVEDADSIKVKLADKREFTATVVGTDPQSDVALIKIDAKNLPTLPLGDSNALEVGEWVIAIGSPFELSQSVTVGVVSAKGRNRIGINDYENFIQTDAAINPGNSGGPLLNIKGQAIGINTAIFSRTGGSMGIGFAIPINMAKSIEEQLRSNGKVVRGWLGLIIQDMDDGLAQSFGVSKTEGVLVSEVTPGSPAEKAGFKQGDVVFALNGAPLTDVSDLRNRIAMTAPGTSVTLDIMRDGDRQQMSVLIAEQPSDFSESAKIKLKMQSGSLLDKLGLTLQDLTSDLAAQFGYSSGQGVIVTEVEAGSPAESVGIEPGQLIEEANQVRVHSLTELKEALKKGKNPKQVLLRVRTGEYSKYVALKYGM</sequence>
<feature type="binding site" evidence="15">
    <location>
        <position position="127"/>
    </location>
    <ligand>
        <name>substrate</name>
    </ligand>
</feature>
<evidence type="ECO:0000256" key="1">
    <source>
        <dbReference type="ARBA" id="ARBA00001772"/>
    </source>
</evidence>
<dbReference type="InterPro" id="IPR001940">
    <property type="entry name" value="Peptidase_S1C"/>
</dbReference>
<evidence type="ECO:0000313" key="18">
    <source>
        <dbReference type="EMBL" id="TAA74738.1"/>
    </source>
</evidence>
<feature type="binding site" evidence="15">
    <location>
        <position position="65"/>
    </location>
    <ligand>
        <name>substrate</name>
    </ligand>
</feature>
<feature type="signal peptide" evidence="16">
    <location>
        <begin position="1"/>
        <end position="33"/>
    </location>
</feature>
<dbReference type="Pfam" id="PF17820">
    <property type="entry name" value="PDZ_6"/>
    <property type="match status" value="1"/>
</dbReference>
<feature type="binding site" evidence="15">
    <location>
        <begin position="229"/>
        <end position="231"/>
    </location>
    <ligand>
        <name>substrate</name>
    </ligand>
</feature>
<dbReference type="GO" id="GO:0004252">
    <property type="term" value="F:serine-type endopeptidase activity"/>
    <property type="evidence" value="ECO:0007669"/>
    <property type="project" value="InterPro"/>
</dbReference>
<feature type="active site" description="Charge relay system" evidence="14">
    <location>
        <position position="157"/>
    </location>
</feature>
<dbReference type="GO" id="GO:0042597">
    <property type="term" value="C:periplasmic space"/>
    <property type="evidence" value="ECO:0007669"/>
    <property type="project" value="UniProtKB-SubCell"/>
</dbReference>
<evidence type="ECO:0000259" key="17">
    <source>
        <dbReference type="PROSITE" id="PS50106"/>
    </source>
</evidence>
<feature type="active site" description="Charge relay system" evidence="14">
    <location>
        <position position="231"/>
    </location>
</feature>
<evidence type="ECO:0000256" key="15">
    <source>
        <dbReference type="PIRSR" id="PIRSR611782-2"/>
    </source>
</evidence>
<comment type="similarity">
    <text evidence="3">Belongs to the peptidase S1C family.</text>
</comment>